<feature type="region of interest" description="Disordered" evidence="3">
    <location>
        <begin position="138"/>
        <end position="193"/>
    </location>
</feature>
<dbReference type="PANTHER" id="PTHR47942:SF63">
    <property type="entry name" value="PENTATRICOPEPTIDE REPEAT-CONTAINING PROTEIN"/>
    <property type="match status" value="1"/>
</dbReference>
<protein>
    <recommendedName>
        <fullName evidence="6">Pentacotripeptide-repeat region of PRORP domain-containing protein</fullName>
    </recommendedName>
</protein>
<sequence>MTFYTILSRRSAATTCLQSRRRVFTPSLRGNSTLISRNSTKRIPSTTPFLHRIRCEYGWNHLVDLNPGFQQYFFSSQIDDKSDDGSTDEGEIEIVWANKDEANSSAGNDSPPPLFESEPNETDVDLGSVAYDVATAVQSDISTNPTPPSVDTSPSPSDDIDFGDRTNDDVDLAAPDADSSTLDNTTSIETESSNDLSDLFTADIFTESWRGKTVFDTTPRESLDSSKVGNFGLFDTDVFAGSWSDKPKFTPFGDRSEGTSTASFGEESLVKKEISYSPIENPTTGIERRYNELLKQTNDLLSSLSGDGSSSQTLQLMDFDKVMVQWSQFHSEVDSSKEESLSSSKEESGSSETYLFDFSSDVFETNKSITMGNDLTLRASDNCMRLLNALEENYDGAYQSGAADSTKEIKVFPNAASYNHALYSLAHSAKGAVAAQEAYLLLYRMLNRCRQYRDSESGKLPKIAAPPEPNIITLNSVVHAIAKSGASDAGFLAEEVFDLMEAWKKECDERINKDGNQRGQVYRGVFPNAKTLASVLDAWANTETVHGQSLVPERTTYIIEAALDRRRAYVKSVKGLDVKDGIKLDNDVANERDEINELMSFIETAKDEGMLDDGIVEDIIEEDFFDQDVHLPESESKSRSETSADPTTDLATGEPFLKPNIVAINTVLNAWSLSGLGYKGAMRAHELLSRVEHLLERCDLDLPDGHQDPTITSFDIDDGDALQSLKPNVRSYSTVMNILANVASVDTRQGEEAASKCEQLLTKMEQQGAYDASIRPNVVTYTTCITAWARARESEQAPARAENILNRMIDLYYDEGSELPTLENDAPYFQHDAPFNAVITAYARSGHPSASDRALAILDRLESSPVEPTATSFNAVMDACAKHGEPERALSVLKRMQERSIQPDPTSYDTIINAFSRDETAGAADRAWEFLQQLEEEKLQGKSDFVATNFSYSSVINACARASGKSDGGIRVAEKAKVVYDQMIQRIEDGKLHGNIDAFANSCLLNCCANVSGPSTEKRAALIIAITAFEDLKKSPSIHGEINQYTFGTMMKVSSRLSSDPDEKARLMESLFVQACNRGCLSSSVLGQFLKHVPSHVSTKAILSQGGTKRNLPAKWYRNVPQKHWPQALAGPQRIGRHDGQRKYANDC</sequence>
<gene>
    <name evidence="4" type="ORF">ACHAWO_003153</name>
</gene>
<evidence type="ECO:0008006" key="6">
    <source>
        <dbReference type="Google" id="ProtNLM"/>
    </source>
</evidence>
<dbReference type="InterPro" id="IPR011990">
    <property type="entry name" value="TPR-like_helical_dom_sf"/>
</dbReference>
<evidence type="ECO:0000256" key="1">
    <source>
        <dbReference type="ARBA" id="ARBA00022737"/>
    </source>
</evidence>
<dbReference type="Gene3D" id="1.25.40.10">
    <property type="entry name" value="Tetratricopeptide repeat domain"/>
    <property type="match status" value="3"/>
</dbReference>
<organism evidence="4 5">
    <name type="scientific">Cyclotella atomus</name>
    <dbReference type="NCBI Taxonomy" id="382360"/>
    <lineage>
        <taxon>Eukaryota</taxon>
        <taxon>Sar</taxon>
        <taxon>Stramenopiles</taxon>
        <taxon>Ochrophyta</taxon>
        <taxon>Bacillariophyta</taxon>
        <taxon>Coscinodiscophyceae</taxon>
        <taxon>Thalassiosirophycidae</taxon>
        <taxon>Stephanodiscales</taxon>
        <taxon>Stephanodiscaceae</taxon>
        <taxon>Cyclotella</taxon>
    </lineage>
</organism>
<comment type="caution">
    <text evidence="4">The sequence shown here is derived from an EMBL/GenBank/DDBJ whole genome shotgun (WGS) entry which is preliminary data.</text>
</comment>
<name>A0ABD3MY58_9STRA</name>
<feature type="compositionally biased region" description="Polar residues" evidence="3">
    <location>
        <begin position="178"/>
        <end position="193"/>
    </location>
</feature>
<dbReference type="EMBL" id="JALLPJ020001359">
    <property type="protein sequence ID" value="KAL3767756.1"/>
    <property type="molecule type" value="Genomic_DNA"/>
</dbReference>
<evidence type="ECO:0000256" key="2">
    <source>
        <dbReference type="PROSITE-ProRule" id="PRU00708"/>
    </source>
</evidence>
<feature type="repeat" description="PPR" evidence="2">
    <location>
        <begin position="869"/>
        <end position="903"/>
    </location>
</feature>
<evidence type="ECO:0000256" key="3">
    <source>
        <dbReference type="SAM" id="MobiDB-lite"/>
    </source>
</evidence>
<reference evidence="4 5" key="1">
    <citation type="submission" date="2024-10" db="EMBL/GenBank/DDBJ databases">
        <title>Updated reference genomes for cyclostephanoid diatoms.</title>
        <authorList>
            <person name="Roberts W.R."/>
            <person name="Alverson A.J."/>
        </authorList>
    </citation>
    <scope>NUCLEOTIDE SEQUENCE [LARGE SCALE GENOMIC DNA]</scope>
    <source>
        <strain evidence="4 5">AJA010-31</strain>
    </source>
</reference>
<feature type="compositionally biased region" description="Basic and acidic residues" evidence="3">
    <location>
        <begin position="632"/>
        <end position="642"/>
    </location>
</feature>
<feature type="region of interest" description="Disordered" evidence="3">
    <location>
        <begin position="99"/>
        <end position="122"/>
    </location>
</feature>
<dbReference type="AlphaFoldDB" id="A0ABD3MY58"/>
<proteinExistence type="predicted"/>
<dbReference type="PROSITE" id="PS51375">
    <property type="entry name" value="PPR"/>
    <property type="match status" value="1"/>
</dbReference>
<dbReference type="Proteomes" id="UP001530400">
    <property type="component" value="Unassembled WGS sequence"/>
</dbReference>
<feature type="region of interest" description="Disordered" evidence="3">
    <location>
        <begin position="632"/>
        <end position="652"/>
    </location>
</feature>
<dbReference type="PANTHER" id="PTHR47942">
    <property type="entry name" value="TETRATRICOPEPTIDE REPEAT (TPR)-LIKE SUPERFAMILY PROTEIN-RELATED"/>
    <property type="match status" value="1"/>
</dbReference>
<keyword evidence="5" id="KW-1185">Reference proteome</keyword>
<keyword evidence="1" id="KW-0677">Repeat</keyword>
<accession>A0ABD3MY58</accession>
<dbReference type="NCBIfam" id="TIGR00756">
    <property type="entry name" value="PPR"/>
    <property type="match status" value="1"/>
</dbReference>
<evidence type="ECO:0000313" key="4">
    <source>
        <dbReference type="EMBL" id="KAL3767756.1"/>
    </source>
</evidence>
<dbReference type="Pfam" id="PF13041">
    <property type="entry name" value="PPR_2"/>
    <property type="match status" value="1"/>
</dbReference>
<evidence type="ECO:0000313" key="5">
    <source>
        <dbReference type="Proteomes" id="UP001530400"/>
    </source>
</evidence>
<dbReference type="InterPro" id="IPR002885">
    <property type="entry name" value="PPR_rpt"/>
</dbReference>
<dbReference type="InterPro" id="IPR051222">
    <property type="entry name" value="PPR/CCM1_RNA-binding"/>
</dbReference>